<feature type="domain" description="Glycosyltransferase subfamily 4-like N-terminal" evidence="2">
    <location>
        <begin position="15"/>
        <end position="193"/>
    </location>
</feature>
<dbReference type="SUPFAM" id="SSF53756">
    <property type="entry name" value="UDP-Glycosyltransferase/glycogen phosphorylase"/>
    <property type="match status" value="1"/>
</dbReference>
<dbReference type="AlphaFoldDB" id="A0A0G0N0D7"/>
<dbReference type="Pfam" id="PF00534">
    <property type="entry name" value="Glycos_transf_1"/>
    <property type="match status" value="1"/>
</dbReference>
<comment type="caution">
    <text evidence="3">The sequence shown here is derived from an EMBL/GenBank/DDBJ whole genome shotgun (WGS) entry which is preliminary data.</text>
</comment>
<organism evidence="3 4">
    <name type="scientific">candidate division WS6 bacterium GW2011_GWF2_39_15</name>
    <dbReference type="NCBI Taxonomy" id="1619100"/>
    <lineage>
        <taxon>Bacteria</taxon>
        <taxon>Candidatus Dojkabacteria</taxon>
    </lineage>
</organism>
<proteinExistence type="predicted"/>
<dbReference type="InterPro" id="IPR028098">
    <property type="entry name" value="Glyco_trans_4-like_N"/>
</dbReference>
<dbReference type="EMBL" id="LBWK01000001">
    <property type="protein sequence ID" value="KKR06286.1"/>
    <property type="molecule type" value="Genomic_DNA"/>
</dbReference>
<dbReference type="Pfam" id="PF13439">
    <property type="entry name" value="Glyco_transf_4"/>
    <property type="match status" value="1"/>
</dbReference>
<dbReference type="Proteomes" id="UP000034799">
    <property type="component" value="Unassembled WGS sequence"/>
</dbReference>
<protein>
    <submittedName>
        <fullName evidence="3">Glycosyl transferase group 1</fullName>
    </submittedName>
</protein>
<evidence type="ECO:0000313" key="4">
    <source>
        <dbReference type="Proteomes" id="UP000034799"/>
    </source>
</evidence>
<dbReference type="Gene3D" id="3.40.50.2000">
    <property type="entry name" value="Glycogen Phosphorylase B"/>
    <property type="match status" value="2"/>
</dbReference>
<evidence type="ECO:0000259" key="1">
    <source>
        <dbReference type="Pfam" id="PF00534"/>
    </source>
</evidence>
<sequence length="389" mass="44584">MKILLAVPEYPPHHIGGGGEVYKQLATNYQRLGHEVTVLYGYYPNRGLNSKIKSYKKDNIIFYEVPELPYPKSKPFLRTAMPATMKAKKELQDIISSDIFDVAHLHGYGWPLINTIAGLCMKFNIPYIYTLHGYPESQNSSPILRLIWNNFILPTQNRSLSQAHSLTAISDYVAKDPRNTQLSKTHTIFNGINYSSFREIANEVDIKTENNISDDDLFIYSIGRLAEMKGFQNIVKLIPQINKQGMKVKYLIAGDDDGYMKELEKLVSNLRLEDQVKLVGFHGDDTKKMFIKQCNIYAVPSLWEPFGLTVLEGMVFEKLILTTEAGGIKEVLEGYSNKINMDDKDLINKIISRKQNRSEMDWNRFNWETISKNYLSLLEEAAIHTKRLA</sequence>
<reference evidence="3 4" key="1">
    <citation type="journal article" date="2015" name="Nature">
        <title>rRNA introns, odd ribosomes, and small enigmatic genomes across a large radiation of phyla.</title>
        <authorList>
            <person name="Brown C.T."/>
            <person name="Hug L.A."/>
            <person name="Thomas B.C."/>
            <person name="Sharon I."/>
            <person name="Castelle C.J."/>
            <person name="Singh A."/>
            <person name="Wilkins M.J."/>
            <person name="Williams K.H."/>
            <person name="Banfield J.F."/>
        </authorList>
    </citation>
    <scope>NUCLEOTIDE SEQUENCE [LARGE SCALE GENOMIC DNA]</scope>
</reference>
<evidence type="ECO:0000313" key="3">
    <source>
        <dbReference type="EMBL" id="KKR06286.1"/>
    </source>
</evidence>
<gene>
    <name evidence="3" type="ORF">UT34_C0001G0326</name>
</gene>
<evidence type="ECO:0000259" key="2">
    <source>
        <dbReference type="Pfam" id="PF13439"/>
    </source>
</evidence>
<feature type="domain" description="Glycosyl transferase family 1" evidence="1">
    <location>
        <begin position="206"/>
        <end position="352"/>
    </location>
</feature>
<dbReference type="STRING" id="1619100.UT34_C0001G0326"/>
<name>A0A0G0N0D7_9BACT</name>
<dbReference type="PANTHER" id="PTHR45871">
    <property type="entry name" value="N-ACETYLGLUCOSAMINYL-PHOSPHATIDYLINOSITOL BIOSYNTHETIC PROTEIN"/>
    <property type="match status" value="1"/>
</dbReference>
<dbReference type="PANTHER" id="PTHR45871:SF1">
    <property type="entry name" value="PHOSPHATIDYLINOSITOL N-ACETYLGLUCOSAMINYLTRANSFERASE SUBUNIT A"/>
    <property type="match status" value="1"/>
</dbReference>
<accession>A0A0G0N0D7</accession>
<dbReference type="InterPro" id="IPR001296">
    <property type="entry name" value="Glyco_trans_1"/>
</dbReference>
<dbReference type="GO" id="GO:0016757">
    <property type="term" value="F:glycosyltransferase activity"/>
    <property type="evidence" value="ECO:0007669"/>
    <property type="project" value="InterPro"/>
</dbReference>
<dbReference type="CDD" id="cd03801">
    <property type="entry name" value="GT4_PimA-like"/>
    <property type="match status" value="1"/>
</dbReference>
<keyword evidence="3" id="KW-0808">Transferase</keyword>